<feature type="non-terminal residue" evidence="8">
    <location>
        <position position="287"/>
    </location>
</feature>
<dbReference type="InterPro" id="IPR054502">
    <property type="entry name" value="bHLH-TF_ACT-like_plant"/>
</dbReference>
<dbReference type="InterPro" id="IPR011598">
    <property type="entry name" value="bHLH_dom"/>
</dbReference>
<evidence type="ECO:0000256" key="2">
    <source>
        <dbReference type="ARBA" id="ARBA00023015"/>
    </source>
</evidence>
<dbReference type="CDD" id="cd11450">
    <property type="entry name" value="bHLH_AtFIT_like"/>
    <property type="match status" value="1"/>
</dbReference>
<evidence type="ECO:0000256" key="4">
    <source>
        <dbReference type="ARBA" id="ARBA00023163"/>
    </source>
</evidence>
<dbReference type="PANTHER" id="PTHR31945">
    <property type="entry name" value="TRANSCRIPTION FACTOR SCREAM2-RELATED"/>
    <property type="match status" value="1"/>
</dbReference>
<dbReference type="Pfam" id="PF22754">
    <property type="entry name" value="bHLH-TF_ACT-like_plant"/>
    <property type="match status" value="1"/>
</dbReference>
<dbReference type="PROSITE" id="PS50888">
    <property type="entry name" value="BHLH"/>
    <property type="match status" value="1"/>
</dbReference>
<gene>
    <name evidence="8" type="ORF">DY000_02001206</name>
</gene>
<evidence type="ECO:0000313" key="8">
    <source>
        <dbReference type="EMBL" id="KAF3552003.1"/>
    </source>
</evidence>
<evidence type="ECO:0000256" key="5">
    <source>
        <dbReference type="ARBA" id="ARBA00023242"/>
    </source>
</evidence>
<evidence type="ECO:0000256" key="3">
    <source>
        <dbReference type="ARBA" id="ARBA00023125"/>
    </source>
</evidence>
<evidence type="ECO:0000259" key="7">
    <source>
        <dbReference type="PROSITE" id="PS50888"/>
    </source>
</evidence>
<organism evidence="8 9">
    <name type="scientific">Brassica cretica</name>
    <name type="common">Mustard</name>
    <dbReference type="NCBI Taxonomy" id="69181"/>
    <lineage>
        <taxon>Eukaryota</taxon>
        <taxon>Viridiplantae</taxon>
        <taxon>Streptophyta</taxon>
        <taxon>Embryophyta</taxon>
        <taxon>Tracheophyta</taxon>
        <taxon>Spermatophyta</taxon>
        <taxon>Magnoliopsida</taxon>
        <taxon>eudicotyledons</taxon>
        <taxon>Gunneridae</taxon>
        <taxon>Pentapetalae</taxon>
        <taxon>rosids</taxon>
        <taxon>malvids</taxon>
        <taxon>Brassicales</taxon>
        <taxon>Brassicaceae</taxon>
        <taxon>Brassiceae</taxon>
        <taxon>Brassica</taxon>
    </lineage>
</organism>
<keyword evidence="2" id="KW-0805">Transcription regulation</keyword>
<evidence type="ECO:0000313" key="9">
    <source>
        <dbReference type="Proteomes" id="UP000266723"/>
    </source>
</evidence>
<comment type="subcellular location">
    <subcellularLocation>
        <location evidence="1">Nucleus</location>
    </subcellularLocation>
</comment>
<dbReference type="InterPro" id="IPR036638">
    <property type="entry name" value="HLH_DNA-bd_sf"/>
</dbReference>
<dbReference type="InterPro" id="IPR051358">
    <property type="entry name" value="TF_AMS/ICE1/BHLH6-like"/>
</dbReference>
<accession>A0ABQ7CKW7</accession>
<dbReference type="SUPFAM" id="SSF47459">
    <property type="entry name" value="HLH, helix-loop-helix DNA-binding domain"/>
    <property type="match status" value="1"/>
</dbReference>
<evidence type="ECO:0000256" key="6">
    <source>
        <dbReference type="SAM" id="MobiDB-lite"/>
    </source>
</evidence>
<dbReference type="Gene3D" id="4.10.280.10">
    <property type="entry name" value="Helix-loop-helix DNA-binding domain"/>
    <property type="match status" value="1"/>
</dbReference>
<keyword evidence="3" id="KW-0238">DNA-binding</keyword>
<name>A0ABQ7CKW7_BRACR</name>
<feature type="domain" description="BHLH" evidence="7">
    <location>
        <begin position="49"/>
        <end position="98"/>
    </location>
</feature>
<dbReference type="PANTHER" id="PTHR31945:SF113">
    <property type="entry name" value="BHLH DOMAIN-CONTAINING PROTEIN"/>
    <property type="match status" value="1"/>
</dbReference>
<feature type="region of interest" description="Disordered" evidence="6">
    <location>
        <begin position="268"/>
        <end position="287"/>
    </location>
</feature>
<reference evidence="8 9" key="1">
    <citation type="journal article" date="2020" name="BMC Genomics">
        <title>Intraspecific diversification of the crop wild relative Brassica cretica Lam. using demographic model selection.</title>
        <authorList>
            <person name="Kioukis A."/>
            <person name="Michalopoulou V.A."/>
            <person name="Briers L."/>
            <person name="Pirintsos S."/>
            <person name="Studholme D.J."/>
            <person name="Pavlidis P."/>
            <person name="Sarris P.F."/>
        </authorList>
    </citation>
    <scope>NUCLEOTIDE SEQUENCE [LARGE SCALE GENOMIC DNA]</scope>
    <source>
        <strain evidence="9">cv. PFS-1207/04</strain>
    </source>
</reference>
<dbReference type="EMBL" id="QGKV02000832">
    <property type="protein sequence ID" value="KAF3552003.1"/>
    <property type="molecule type" value="Genomic_DNA"/>
</dbReference>
<dbReference type="Proteomes" id="UP000266723">
    <property type="component" value="Unassembled WGS sequence"/>
</dbReference>
<keyword evidence="5" id="KW-0539">Nucleus</keyword>
<dbReference type="SMART" id="SM00353">
    <property type="entry name" value="HLH"/>
    <property type="match status" value="1"/>
</dbReference>
<proteinExistence type="predicted"/>
<keyword evidence="4" id="KW-0804">Transcription</keyword>
<keyword evidence="9" id="KW-1185">Reference proteome</keyword>
<comment type="caution">
    <text evidence="8">The sequence shown here is derived from an EMBL/GenBank/DDBJ whole genome shotgun (WGS) entry which is preliminary data.</text>
</comment>
<dbReference type="Pfam" id="PF00010">
    <property type="entry name" value="HLH"/>
    <property type="match status" value="1"/>
</dbReference>
<protein>
    <recommendedName>
        <fullName evidence="7">BHLH domain-containing protein</fullName>
    </recommendedName>
</protein>
<evidence type="ECO:0000256" key="1">
    <source>
        <dbReference type="ARBA" id="ARBA00004123"/>
    </source>
</evidence>
<sequence length="287" mass="32265">MDDINQEFNNYWEPSSFLQNKEFEYDSWPLEEAISGSYDSSSPDGAASSPASKNIVLERNRRQKLNQRLFALRSVVPNITKMDKASIIKDAISYIQGLQYEETKLESEIRELESTPKSSLSFGKDFDRDLLVPVTSKRMRQLDSGSSRSLIEVLEVTFMGEKTMVVNVTCNKRTDTMVKLCEVFESLNLKIITSNLNSFSGMIFNTLFIELALVTPHNNNNNNPRLAIATKLGRGFDNLLLDSLYKDDIASRQIQLTNAGYGFGATATTGEPASSNPNPLRMQQDIF</sequence>